<evidence type="ECO:0000313" key="2">
    <source>
        <dbReference type="EMBL" id="CBA32600.1"/>
    </source>
</evidence>
<protein>
    <submittedName>
        <fullName evidence="2">Uncharacterized protein</fullName>
    </submittedName>
</protein>
<accession>C9YFE0</accession>
<organism evidence="2">
    <name type="scientific">Curvibacter symbiont subsp. Hydra magnipapillata</name>
    <dbReference type="NCBI Taxonomy" id="667019"/>
    <lineage>
        <taxon>Bacteria</taxon>
        <taxon>Pseudomonadati</taxon>
        <taxon>Pseudomonadota</taxon>
        <taxon>Betaproteobacteria</taxon>
        <taxon>Burkholderiales</taxon>
        <taxon>Comamonadaceae</taxon>
        <taxon>Curvibacter</taxon>
    </lineage>
</organism>
<dbReference type="EMBL" id="FN543107">
    <property type="protein sequence ID" value="CBA32600.1"/>
    <property type="molecule type" value="Genomic_DNA"/>
</dbReference>
<feature type="region of interest" description="Disordered" evidence="1">
    <location>
        <begin position="92"/>
        <end position="119"/>
    </location>
</feature>
<proteinExistence type="predicted"/>
<sequence>MRIKLIEDLPMATSAELYQLSWVIDRLLADPRRIIQARTQLHAGQQVQFFDWNTGKLKAARVIAMKDSRVTLLDEASHSHFTVPYEAIMLTPSSEPTTSNDATAASSAQNTPSPPPEIARREDFRVGSRVSFTDQDLQQRVGLIVRINQRTATLDCDGQTWRVAFGLLRHLADI</sequence>
<feature type="compositionally biased region" description="Low complexity" evidence="1">
    <location>
        <begin position="97"/>
        <end position="111"/>
    </location>
</feature>
<evidence type="ECO:0000256" key="1">
    <source>
        <dbReference type="SAM" id="MobiDB-lite"/>
    </source>
</evidence>
<name>C9YFE0_CURXX</name>
<dbReference type="AlphaFoldDB" id="C9YFE0"/>
<gene>
    <name evidence="2" type="ORF">Csp_D32960</name>
</gene>
<reference evidence="2" key="1">
    <citation type="journal article" date="2010" name="Nature">
        <title>The Dynamic genome of Hydra.</title>
        <authorList>
            <person name="Chapman J.A."/>
            <person name="Kirkness E.F."/>
            <person name="Simakov O."/>
            <person name="Hampson S.E."/>
            <person name="Mitros T."/>
            <person name="Weinmaier T."/>
            <person name="Rattei T."/>
            <person name="Balasubramanian P.G."/>
            <person name="Borman J."/>
            <person name="Busam D."/>
            <person name="Disbennett K."/>
            <person name="Pfannkoch C."/>
            <person name="Sumin N."/>
            <person name="Sutton G."/>
            <person name="Viswanathan L."/>
            <person name="Walenz B."/>
            <person name="Goodstein D.M."/>
            <person name="Hellsten U."/>
            <person name="Kawashima T."/>
            <person name="Prochnik S.E."/>
            <person name="Putnam N.H."/>
            <person name="Shu S."/>
            <person name="Blumberg B."/>
            <person name="Dana C.E."/>
            <person name="Gee L."/>
            <person name="Kibler D.F."/>
            <person name="Law L."/>
            <person name="Lindgens D."/>
            <person name="Martinez D.E."/>
            <person name="Peng J."/>
            <person name="Wigge P.A."/>
            <person name="Bertulat B."/>
            <person name="Guder C."/>
            <person name="Nakamura Y."/>
            <person name="Ozbek S."/>
            <person name="Watanabe H."/>
            <person name="Khalturin K."/>
            <person name="Hemmrich G."/>
            <person name="Franke A."/>
            <person name="Augustin R."/>
            <person name="Fraune S."/>
            <person name="Hayakawa E."/>
            <person name="Hayakawa S."/>
            <person name="Hirose M."/>
            <person name="Hwang J."/>
            <person name="Ikeo K."/>
            <person name="Nishimiya-Fujisawa C."/>
            <person name="Ogura A."/>
            <person name="Takahashi T."/>
            <person name="Steinmetz P.R."/>
            <person name="Zhang X."/>
            <person name="Aufschnaiter R."/>
            <person name="Eder M.K."/>
            <person name="Gorny A.K."/>
            <person name="Salvenmoser W."/>
            <person name="Heimberg A.M."/>
            <person name="Wheeler B.M."/>
            <person name="Peterson K.J."/>
            <person name="Boettger A."/>
            <person name="Tischler P."/>
            <person name="Wolf A."/>
            <person name="Gojobori T."/>
            <person name="Remington K.A."/>
            <person name="Strausberg R.L."/>
            <person name="Venter J."/>
            <person name="Technau U."/>
            <person name="Hobmayer B."/>
            <person name="Bosch T.C."/>
            <person name="Holstein T.W."/>
            <person name="Fujisawa T."/>
            <person name="Bode H.R."/>
            <person name="David C.N."/>
            <person name="Rokhsar D.S."/>
            <person name="Steele R.E."/>
        </authorList>
    </citation>
    <scope>NUCLEOTIDE SEQUENCE</scope>
</reference>